<dbReference type="GO" id="GO:0005886">
    <property type="term" value="C:plasma membrane"/>
    <property type="evidence" value="ECO:0007669"/>
    <property type="project" value="UniProtKB-SubCell"/>
</dbReference>
<dbReference type="Proteomes" id="UP000216885">
    <property type="component" value="Unassembled WGS sequence"/>
</dbReference>
<dbReference type="EMBL" id="NEVQ01000013">
    <property type="protein sequence ID" value="OZI56302.1"/>
    <property type="molecule type" value="Genomic_DNA"/>
</dbReference>
<sequence>MSVPILSVLAALITLIVGYSFSWTITPIVIGLTYAIAALGVSIMARAGQVSFGHAMYACISAYTVAFLARAMPGADALLLILAGVVASFAAALIVGSFVVRYRGIFFGMLNLALSMVLFALLGKLYHLTGGSDGLRIVRPTLFGMVMERAAFERGLLVLTLVLSLLLAWWVQRYFRSGSGQALSAIKTNETRIEYLGFSAYLIMWKGYLLSAVVVGISGALLALMQGLVTPELGSWLRSGEFVFITILGGAGHAAGAFLGAAAFEFVKLASAAYFPGLWQFLLGLTLILVIFIFPTGFVGQIVKRIANSKPARN</sequence>
<dbReference type="Pfam" id="PF02653">
    <property type="entry name" value="BPD_transp_2"/>
    <property type="match status" value="1"/>
</dbReference>
<proteinExistence type="predicted"/>
<dbReference type="InterPro" id="IPR043428">
    <property type="entry name" value="LivM-like"/>
</dbReference>
<dbReference type="AlphaFoldDB" id="A0A261U4G2"/>
<evidence type="ECO:0000256" key="6">
    <source>
        <dbReference type="SAM" id="Phobius"/>
    </source>
</evidence>
<keyword evidence="2" id="KW-1003">Cell membrane</keyword>
<feature type="transmembrane region" description="Helical" evidence="6">
    <location>
        <begin position="77"/>
        <end position="99"/>
    </location>
</feature>
<evidence type="ECO:0000256" key="1">
    <source>
        <dbReference type="ARBA" id="ARBA00004651"/>
    </source>
</evidence>
<evidence type="ECO:0000256" key="5">
    <source>
        <dbReference type="ARBA" id="ARBA00023136"/>
    </source>
</evidence>
<comment type="caution">
    <text evidence="7">The sequence shown here is derived from an EMBL/GenBank/DDBJ whole genome shotgun (WGS) entry which is preliminary data.</text>
</comment>
<evidence type="ECO:0000313" key="8">
    <source>
        <dbReference type="Proteomes" id="UP000216885"/>
    </source>
</evidence>
<protein>
    <submittedName>
        <fullName evidence="7">Branched-chain amino acid ABC transporter permease</fullName>
    </submittedName>
</protein>
<evidence type="ECO:0000313" key="7">
    <source>
        <dbReference type="EMBL" id="OZI56302.1"/>
    </source>
</evidence>
<feature type="transmembrane region" description="Helical" evidence="6">
    <location>
        <begin position="278"/>
        <end position="303"/>
    </location>
</feature>
<dbReference type="RefSeq" id="WP_094838031.1">
    <property type="nucleotide sequence ID" value="NZ_NEVQ01000013.1"/>
</dbReference>
<comment type="subcellular location">
    <subcellularLocation>
        <location evidence="1">Cell membrane</location>
        <topology evidence="1">Multi-pass membrane protein</topology>
    </subcellularLocation>
</comment>
<keyword evidence="3 6" id="KW-0812">Transmembrane</keyword>
<feature type="transmembrane region" description="Helical" evidence="6">
    <location>
        <begin position="155"/>
        <end position="171"/>
    </location>
</feature>
<dbReference type="InterPro" id="IPR001851">
    <property type="entry name" value="ABC_transp_permease"/>
</dbReference>
<dbReference type="PANTHER" id="PTHR30482:SF17">
    <property type="entry name" value="ABC TRANSPORTER ATP-BINDING PROTEIN"/>
    <property type="match status" value="1"/>
</dbReference>
<feature type="transmembrane region" description="Helical" evidence="6">
    <location>
        <begin position="105"/>
        <end position="126"/>
    </location>
</feature>
<keyword evidence="5 6" id="KW-0472">Membrane</keyword>
<dbReference type="CDD" id="cd06581">
    <property type="entry name" value="TM_PBP1_LivM_like"/>
    <property type="match status" value="1"/>
</dbReference>
<feature type="transmembrane region" description="Helical" evidence="6">
    <location>
        <begin position="242"/>
        <end position="266"/>
    </location>
</feature>
<organism evidence="7 8">
    <name type="scientific">Bordetella genomosp. 4</name>
    <dbReference type="NCBI Taxonomy" id="463044"/>
    <lineage>
        <taxon>Bacteria</taxon>
        <taxon>Pseudomonadati</taxon>
        <taxon>Pseudomonadota</taxon>
        <taxon>Betaproteobacteria</taxon>
        <taxon>Burkholderiales</taxon>
        <taxon>Alcaligenaceae</taxon>
        <taxon>Bordetella</taxon>
    </lineage>
</organism>
<keyword evidence="4 6" id="KW-1133">Transmembrane helix</keyword>
<dbReference type="PANTHER" id="PTHR30482">
    <property type="entry name" value="HIGH-AFFINITY BRANCHED-CHAIN AMINO ACID TRANSPORT SYSTEM PERMEASE"/>
    <property type="match status" value="1"/>
</dbReference>
<evidence type="ECO:0000256" key="3">
    <source>
        <dbReference type="ARBA" id="ARBA00022692"/>
    </source>
</evidence>
<accession>A0A261U4G2</accession>
<dbReference type="GO" id="GO:0015658">
    <property type="term" value="F:branched-chain amino acid transmembrane transporter activity"/>
    <property type="evidence" value="ECO:0007669"/>
    <property type="project" value="InterPro"/>
</dbReference>
<evidence type="ECO:0000256" key="2">
    <source>
        <dbReference type="ARBA" id="ARBA00022475"/>
    </source>
</evidence>
<feature type="transmembrane region" description="Helical" evidence="6">
    <location>
        <begin position="32"/>
        <end position="65"/>
    </location>
</feature>
<reference evidence="7 8" key="1">
    <citation type="submission" date="2017-05" db="EMBL/GenBank/DDBJ databases">
        <title>Complete and WGS of Bordetella genogroups.</title>
        <authorList>
            <person name="Spilker T."/>
            <person name="LiPuma J."/>
        </authorList>
    </citation>
    <scope>NUCLEOTIDE SEQUENCE [LARGE SCALE GENOMIC DNA]</scope>
    <source>
        <strain evidence="7 8">AU9919</strain>
    </source>
</reference>
<keyword evidence="8" id="KW-1185">Reference proteome</keyword>
<name>A0A261U4G2_9BORD</name>
<gene>
    <name evidence="7" type="ORF">CAL20_12740</name>
</gene>
<evidence type="ECO:0000256" key="4">
    <source>
        <dbReference type="ARBA" id="ARBA00022989"/>
    </source>
</evidence>
<feature type="transmembrane region" description="Helical" evidence="6">
    <location>
        <begin position="208"/>
        <end position="230"/>
    </location>
</feature>